<evidence type="ECO:0000313" key="2">
    <source>
        <dbReference type="Proteomes" id="UP000769484"/>
    </source>
</evidence>
<reference evidence="1" key="1">
    <citation type="submission" date="2020-04" db="EMBL/GenBank/DDBJ databases">
        <title>Deep metagenomics examines the oral microbiome during advanced dental caries in children, revealing novel taxa and co-occurrences with host molecules.</title>
        <authorList>
            <person name="Baker J.L."/>
            <person name="Morton J.T."/>
            <person name="Dinis M."/>
            <person name="Alvarez R."/>
            <person name="Tran N.C."/>
            <person name="Knight R."/>
            <person name="Edlund A."/>
        </authorList>
    </citation>
    <scope>NUCLEOTIDE SEQUENCE</scope>
    <source>
        <strain evidence="1">JCVI_47_bin.4</strain>
    </source>
</reference>
<proteinExistence type="predicted"/>
<organism evidence="1 2">
    <name type="scientific">Rothia dentocariosa</name>
    <dbReference type="NCBI Taxonomy" id="2047"/>
    <lineage>
        <taxon>Bacteria</taxon>
        <taxon>Bacillati</taxon>
        <taxon>Actinomycetota</taxon>
        <taxon>Actinomycetes</taxon>
        <taxon>Micrococcales</taxon>
        <taxon>Micrococcaceae</taxon>
        <taxon>Rothia</taxon>
    </lineage>
</organism>
<comment type="caution">
    <text evidence="1">The sequence shown here is derived from an EMBL/GenBank/DDBJ whole genome shotgun (WGS) entry which is preliminary data.</text>
</comment>
<evidence type="ECO:0000313" key="1">
    <source>
        <dbReference type="EMBL" id="MBF1649691.1"/>
    </source>
</evidence>
<name>A0A930KNI8_9MICC</name>
<dbReference type="AlphaFoldDB" id="A0A930KNI8"/>
<gene>
    <name evidence="1" type="ORF">HXO56_06315</name>
</gene>
<dbReference type="EMBL" id="JABZXJ010000021">
    <property type="protein sequence ID" value="MBF1649691.1"/>
    <property type="molecule type" value="Genomic_DNA"/>
</dbReference>
<dbReference type="Proteomes" id="UP000769484">
    <property type="component" value="Unassembled WGS sequence"/>
</dbReference>
<protein>
    <submittedName>
        <fullName evidence="1">Uncharacterized protein</fullName>
    </submittedName>
</protein>
<sequence length="91" mass="10377">MSEKESASKKQKAHVEGFEIELRLDCTVKIGDWDFVKPGVSSRIRFDSVPDKKQIDNSLKFINASILEPTMNDVIDSVYETVNRQFGGRQQ</sequence>
<accession>A0A930KNI8</accession>